<evidence type="ECO:0000256" key="1">
    <source>
        <dbReference type="ARBA" id="ARBA00009913"/>
    </source>
</evidence>
<comment type="caution">
    <text evidence="8">The sequence shown here is derived from an EMBL/GenBank/DDBJ whole genome shotgun (WGS) entry which is preliminary data.</text>
</comment>
<dbReference type="Pfam" id="PF00239">
    <property type="entry name" value="Resolvase"/>
    <property type="match status" value="1"/>
</dbReference>
<evidence type="ECO:0000256" key="3">
    <source>
        <dbReference type="ARBA" id="ARBA00023125"/>
    </source>
</evidence>
<evidence type="ECO:0000313" key="9">
    <source>
        <dbReference type="Proteomes" id="UP000533953"/>
    </source>
</evidence>
<evidence type="ECO:0000256" key="5">
    <source>
        <dbReference type="PIRSR" id="PIRSR606118-50"/>
    </source>
</evidence>
<dbReference type="PANTHER" id="PTHR30461:SF26">
    <property type="entry name" value="RESOLVASE HOMOLOG YNEB"/>
    <property type="match status" value="1"/>
</dbReference>
<dbReference type="SMART" id="SM00857">
    <property type="entry name" value="Resolvase"/>
    <property type="match status" value="1"/>
</dbReference>
<dbReference type="InterPro" id="IPR006120">
    <property type="entry name" value="Resolvase_HTH_dom"/>
</dbReference>
<protein>
    <submittedName>
        <fullName evidence="8">Recombinase family protein</fullName>
    </submittedName>
</protein>
<dbReference type="InterPro" id="IPR050639">
    <property type="entry name" value="SSR_resolvase"/>
</dbReference>
<dbReference type="SUPFAM" id="SSF53041">
    <property type="entry name" value="Resolvase-like"/>
    <property type="match status" value="1"/>
</dbReference>
<proteinExistence type="inferred from homology"/>
<dbReference type="CDD" id="cd03768">
    <property type="entry name" value="SR_ResInv"/>
    <property type="match status" value="1"/>
</dbReference>
<dbReference type="EMBL" id="JAASTX010000014">
    <property type="protein sequence ID" value="MBC1492421.1"/>
    <property type="molecule type" value="Genomic_DNA"/>
</dbReference>
<dbReference type="Gene3D" id="1.10.10.60">
    <property type="entry name" value="Homeodomain-like"/>
    <property type="match status" value="1"/>
</dbReference>
<keyword evidence="2" id="KW-0229">DNA integration</keyword>
<feature type="active site" description="O-(5'-phospho-DNA)-serine intermediate" evidence="5 6">
    <location>
        <position position="9"/>
    </location>
</feature>
<keyword evidence="4" id="KW-0233">DNA recombination</keyword>
<dbReference type="InterPro" id="IPR006119">
    <property type="entry name" value="Resolv_N"/>
</dbReference>
<reference evidence="8 9" key="1">
    <citation type="submission" date="2020-03" db="EMBL/GenBank/DDBJ databases">
        <title>Soil Listeria distribution.</title>
        <authorList>
            <person name="Liao J."/>
            <person name="Wiedmann M."/>
        </authorList>
    </citation>
    <scope>NUCLEOTIDE SEQUENCE [LARGE SCALE GENOMIC DNA]</scope>
    <source>
        <strain evidence="8 9">FSL L7-1547</strain>
    </source>
</reference>
<accession>A0A7X1CCF9</accession>
<dbReference type="PROSITE" id="PS51736">
    <property type="entry name" value="RECOMBINASES_3"/>
    <property type="match status" value="1"/>
</dbReference>
<feature type="domain" description="Resolvase/invertase-type recombinase catalytic" evidence="7">
    <location>
        <begin position="1"/>
        <end position="144"/>
    </location>
</feature>
<dbReference type="Gene3D" id="3.40.50.1390">
    <property type="entry name" value="Resolvase, N-terminal catalytic domain"/>
    <property type="match status" value="1"/>
</dbReference>
<organism evidence="8 9">
    <name type="scientific">Listeria booriae</name>
    <dbReference type="NCBI Taxonomy" id="1552123"/>
    <lineage>
        <taxon>Bacteria</taxon>
        <taxon>Bacillati</taxon>
        <taxon>Bacillota</taxon>
        <taxon>Bacilli</taxon>
        <taxon>Bacillales</taxon>
        <taxon>Listeriaceae</taxon>
        <taxon>Listeria</taxon>
    </lineage>
</organism>
<dbReference type="GO" id="GO:0000150">
    <property type="term" value="F:DNA strand exchange activity"/>
    <property type="evidence" value="ECO:0007669"/>
    <property type="project" value="InterPro"/>
</dbReference>
<comment type="similarity">
    <text evidence="1">Belongs to the site-specific recombinase resolvase family.</text>
</comment>
<dbReference type="Proteomes" id="UP000533953">
    <property type="component" value="Unassembled WGS sequence"/>
</dbReference>
<dbReference type="AlphaFoldDB" id="A0A7X1CCF9"/>
<evidence type="ECO:0000256" key="6">
    <source>
        <dbReference type="PROSITE-ProRule" id="PRU10137"/>
    </source>
</evidence>
<dbReference type="InterPro" id="IPR006118">
    <property type="entry name" value="Recombinase_CS"/>
</dbReference>
<dbReference type="InterPro" id="IPR036162">
    <property type="entry name" value="Resolvase-like_N_sf"/>
</dbReference>
<sequence>MKIGYARVSSDDQNLSRQVDALKSAGAEKIYQEKKSGAAADNREQLQALLQFARQEDIIVVEALDRLGRNYDEIIKMVQRLDEKEIGLIVLNLPLLENLQAADPGISKLLRPLVIQLLSWVAETERKESKRRQAQGIAIAKQNGTYKGKPLEYGPEVKNRQKRLTYFTIKEMLEKGHGATAISRETGVARSTIYEVKKRLQ</sequence>
<dbReference type="RefSeq" id="WP_185401368.1">
    <property type="nucleotide sequence ID" value="NZ_JAARQY010000012.1"/>
</dbReference>
<dbReference type="PANTHER" id="PTHR30461">
    <property type="entry name" value="DNA-INVERTASE FROM LAMBDOID PROPHAGE"/>
    <property type="match status" value="1"/>
</dbReference>
<evidence type="ECO:0000259" key="7">
    <source>
        <dbReference type="PROSITE" id="PS51736"/>
    </source>
</evidence>
<dbReference type="GO" id="GO:0003677">
    <property type="term" value="F:DNA binding"/>
    <property type="evidence" value="ECO:0007669"/>
    <property type="project" value="UniProtKB-KW"/>
</dbReference>
<name>A0A7X1CCF9_9LIST</name>
<dbReference type="GO" id="GO:0015074">
    <property type="term" value="P:DNA integration"/>
    <property type="evidence" value="ECO:0007669"/>
    <property type="project" value="UniProtKB-KW"/>
</dbReference>
<gene>
    <name evidence="8" type="ORF">HCI99_11285</name>
</gene>
<evidence type="ECO:0000313" key="8">
    <source>
        <dbReference type="EMBL" id="MBC1492421.1"/>
    </source>
</evidence>
<evidence type="ECO:0000256" key="4">
    <source>
        <dbReference type="ARBA" id="ARBA00023172"/>
    </source>
</evidence>
<dbReference type="PROSITE" id="PS00397">
    <property type="entry name" value="RECOMBINASES_1"/>
    <property type="match status" value="1"/>
</dbReference>
<evidence type="ECO:0000256" key="2">
    <source>
        <dbReference type="ARBA" id="ARBA00022908"/>
    </source>
</evidence>
<keyword evidence="3" id="KW-0238">DNA-binding</keyword>
<dbReference type="Pfam" id="PF02796">
    <property type="entry name" value="HTH_7"/>
    <property type="match status" value="1"/>
</dbReference>